<dbReference type="InterPro" id="IPR052387">
    <property type="entry name" value="Fibrocystin"/>
</dbReference>
<sequence>MRTLKRYFALIVTMSLVLGLMVQAPLVNAAVNDYVSVTKTVNPTTITTEDEAEVTLNVTGIPPANVVVPNDVVLIIDKSGSMAPSYNNGEDKMLNAKEAAKGFVDLMDLTKHRVAIVDFSSSNMIGNLPFTTNPTEAKNYIDTINANGSTATGDAIDSAIALLANHRPEAQPVIVIMTDGDATQPSTDPYGYAKQKALLAKDNGIIFYTIALLKSTDDPVTSGPNILLKEMATTSDHHHFVLGSTGLSQIYAAIVKEIGMASAYDVTVTDNVDPNFEIVPGSYDNNIPKPTVTGNTLVWDFNELKNSTLSFKYKIRPVDKTKSGTFPVSTATSKITYKDYAGGARYKLIPSVNLTVKLPAPQITSIIQPFGHPDGGETVTINGKNFFNGATVTFGTVAATNVSVVNSTTITATVPAGKQGTVDVTVKNPDTQKAIGQYQYKTDPIVTSITPANGALDGGNTVIIQGNYMMKGLTVKFGDNTAAVTMYSNQTYIKVTAPKGAAAGPVDVTILNPDETSKIVDDGYTYNEPPKTDPEVLSITPNTGVVTGGDIAYVDGKNFKNGLQVLVGGKSAATTYVSTTRLKVTIPAGDQAGAVDVSVVDAEGKTYTLAGAYTYTAIVYPIPTITAVTPNTGLLAGGNIVYVDGGNFTNITKVSIGGKDAPTTYVSATRVKATVPAGDNVGKVNVKVTTGTAEAELAAAYEYTVPVIDQITITSLTPNTGLLAGGTIVYIDGVNFKSGAKVAFGSNIVSSSYVSSTRIKVTTPAAVTPGKVDVTVTNTDGGTGSLAQGFEYTAALPTITGMTPNHASKAGGDIIYVDGTNFDNTATVTINGNSAAVTLVNATRLKVTVPANATIGDVPLVVTLSNGLSVTATFTYDNGLVAPAPILTSMTATSGTAAGGNIIYIDGKNFVNKPKVYFGSTQVVTVTFVSATRVKVTVPAGVSGPVDVKVVNPDGQESNTLTYTYN</sequence>
<dbReference type="InterPro" id="IPR014756">
    <property type="entry name" value="Ig_E-set"/>
</dbReference>
<feature type="chain" id="PRO_5003136367" evidence="2">
    <location>
        <begin position="30"/>
        <end position="966"/>
    </location>
</feature>
<accession>E0IEC2</accession>
<dbReference type="CDD" id="cd00102">
    <property type="entry name" value="IPT"/>
    <property type="match status" value="7"/>
</dbReference>
<dbReference type="SMART" id="SM00327">
    <property type="entry name" value="VWA"/>
    <property type="match status" value="1"/>
</dbReference>
<proteinExistence type="predicted"/>
<dbReference type="OrthoDB" id="1656124at2"/>
<dbReference type="PROSITE" id="PS50234">
    <property type="entry name" value="VWFA"/>
    <property type="match status" value="1"/>
</dbReference>
<keyword evidence="5" id="KW-1185">Reference proteome</keyword>
<evidence type="ECO:0000313" key="4">
    <source>
        <dbReference type="EMBL" id="EFM09010.1"/>
    </source>
</evidence>
<dbReference type="SUPFAM" id="SSF53300">
    <property type="entry name" value="vWA-like"/>
    <property type="match status" value="1"/>
</dbReference>
<name>E0IEC2_9BACL</name>
<dbReference type="Pfam" id="PF01833">
    <property type="entry name" value="TIG"/>
    <property type="match status" value="7"/>
</dbReference>
<evidence type="ECO:0000259" key="3">
    <source>
        <dbReference type="PROSITE" id="PS50234"/>
    </source>
</evidence>
<dbReference type="eggNOG" id="COG3468">
    <property type="taxonomic scope" value="Bacteria"/>
</dbReference>
<dbReference type="InterPro" id="IPR036465">
    <property type="entry name" value="vWFA_dom_sf"/>
</dbReference>
<protein>
    <submittedName>
        <fullName evidence="4">von Willebrand factor type A</fullName>
    </submittedName>
</protein>
<dbReference type="STRING" id="717606.PaecuDRAFT_4013"/>
<dbReference type="Proteomes" id="UP000005387">
    <property type="component" value="Unassembled WGS sequence"/>
</dbReference>
<organism evidence="4 5">
    <name type="scientific">Paenibacillus curdlanolyticus YK9</name>
    <dbReference type="NCBI Taxonomy" id="717606"/>
    <lineage>
        <taxon>Bacteria</taxon>
        <taxon>Bacillati</taxon>
        <taxon>Bacillota</taxon>
        <taxon>Bacilli</taxon>
        <taxon>Bacillales</taxon>
        <taxon>Paenibacillaceae</taxon>
        <taxon>Paenibacillus</taxon>
    </lineage>
</organism>
<keyword evidence="1 2" id="KW-0732">Signal</keyword>
<dbReference type="CDD" id="cd00198">
    <property type="entry name" value="vWFA"/>
    <property type="match status" value="1"/>
</dbReference>
<dbReference type="InterPro" id="IPR002909">
    <property type="entry name" value="IPT_dom"/>
</dbReference>
<evidence type="ECO:0000256" key="1">
    <source>
        <dbReference type="ARBA" id="ARBA00022729"/>
    </source>
</evidence>
<evidence type="ECO:0000256" key="2">
    <source>
        <dbReference type="SAM" id="SignalP"/>
    </source>
</evidence>
<dbReference type="RefSeq" id="WP_006039996.1">
    <property type="nucleotide sequence ID" value="NZ_AEDD01000012.1"/>
</dbReference>
<dbReference type="Gene3D" id="3.40.50.410">
    <property type="entry name" value="von Willebrand factor, type A domain"/>
    <property type="match status" value="1"/>
</dbReference>
<dbReference type="SUPFAM" id="SSF81296">
    <property type="entry name" value="E set domains"/>
    <property type="match status" value="7"/>
</dbReference>
<dbReference type="EMBL" id="AEDD01000012">
    <property type="protein sequence ID" value="EFM09010.1"/>
    <property type="molecule type" value="Genomic_DNA"/>
</dbReference>
<dbReference type="PANTHER" id="PTHR46769:SF2">
    <property type="entry name" value="FIBROCYSTIN-L ISOFORM 2 PRECURSOR-RELATED"/>
    <property type="match status" value="1"/>
</dbReference>
<dbReference type="InterPro" id="IPR013783">
    <property type="entry name" value="Ig-like_fold"/>
</dbReference>
<reference evidence="4 5" key="1">
    <citation type="submission" date="2010-07" db="EMBL/GenBank/DDBJ databases">
        <title>The draft genome of Paenibacillus curdlanolyticus YK9.</title>
        <authorList>
            <consortium name="US DOE Joint Genome Institute (JGI-PGF)"/>
            <person name="Lucas S."/>
            <person name="Copeland A."/>
            <person name="Lapidus A."/>
            <person name="Cheng J.-F."/>
            <person name="Bruce D."/>
            <person name="Goodwin L."/>
            <person name="Pitluck S."/>
            <person name="Land M.L."/>
            <person name="Hauser L."/>
            <person name="Chang Y.-J."/>
            <person name="Jeffries C."/>
            <person name="Anderson I.J."/>
            <person name="Johnson E."/>
            <person name="Loganathan U."/>
            <person name="Mulhopadhyay B."/>
            <person name="Kyrpides N."/>
            <person name="Woyke T.J."/>
        </authorList>
    </citation>
    <scope>NUCLEOTIDE SEQUENCE [LARGE SCALE GENOMIC DNA]</scope>
    <source>
        <strain evidence="4 5">YK9</strain>
    </source>
</reference>
<dbReference type="AlphaFoldDB" id="E0IEC2"/>
<dbReference type="Pfam" id="PF00092">
    <property type="entry name" value="VWA"/>
    <property type="match status" value="1"/>
</dbReference>
<evidence type="ECO:0000313" key="5">
    <source>
        <dbReference type="Proteomes" id="UP000005387"/>
    </source>
</evidence>
<dbReference type="PANTHER" id="PTHR46769">
    <property type="entry name" value="POLYCYSTIC KIDNEY AND HEPATIC DISEASE 1 (AUTOSOMAL RECESSIVE)-LIKE 1"/>
    <property type="match status" value="1"/>
</dbReference>
<dbReference type="Gene3D" id="2.60.40.10">
    <property type="entry name" value="Immunoglobulins"/>
    <property type="match status" value="7"/>
</dbReference>
<dbReference type="InterPro" id="IPR002035">
    <property type="entry name" value="VWF_A"/>
</dbReference>
<dbReference type="eggNOG" id="COG2304">
    <property type="taxonomic scope" value="Bacteria"/>
</dbReference>
<feature type="signal peptide" evidence="2">
    <location>
        <begin position="1"/>
        <end position="29"/>
    </location>
</feature>
<dbReference type="SMART" id="SM00429">
    <property type="entry name" value="IPT"/>
    <property type="match status" value="7"/>
</dbReference>
<gene>
    <name evidence="4" type="ORF">PaecuDRAFT_4013</name>
</gene>
<feature type="domain" description="VWFA" evidence="3">
    <location>
        <begin position="71"/>
        <end position="258"/>
    </location>
</feature>